<dbReference type="Gene3D" id="4.10.830.40">
    <property type="match status" value="1"/>
</dbReference>
<organism evidence="11 12">
    <name type="scientific">Erpetoichthys calabaricus</name>
    <name type="common">Rope fish</name>
    <name type="synonym">Calamoichthys calabaricus</name>
    <dbReference type="NCBI Taxonomy" id="27687"/>
    <lineage>
        <taxon>Eukaryota</taxon>
        <taxon>Metazoa</taxon>
        <taxon>Chordata</taxon>
        <taxon>Craniata</taxon>
        <taxon>Vertebrata</taxon>
        <taxon>Euteleostomi</taxon>
        <taxon>Actinopterygii</taxon>
        <taxon>Polypteriformes</taxon>
        <taxon>Polypteridae</taxon>
        <taxon>Erpetoichthys</taxon>
    </lineage>
</organism>
<dbReference type="SMART" id="SM00184">
    <property type="entry name" value="RING"/>
    <property type="match status" value="1"/>
</dbReference>
<feature type="domain" description="B box-type" evidence="9">
    <location>
        <begin position="149"/>
        <end position="189"/>
    </location>
</feature>
<protein>
    <submittedName>
        <fullName evidence="11">E3 ubiquitin/ISG15 ligase TRIM25-like</fullName>
    </submittedName>
</protein>
<proteinExistence type="predicted"/>
<dbReference type="InterPro" id="IPR000315">
    <property type="entry name" value="Znf_B-box"/>
</dbReference>
<evidence type="ECO:0000256" key="6">
    <source>
        <dbReference type="PROSITE-ProRule" id="PRU00024"/>
    </source>
</evidence>
<dbReference type="GeneTree" id="ENSGT01150000286950"/>
<keyword evidence="3 6" id="KW-0863">Zinc-finger</keyword>
<dbReference type="Gene3D" id="3.30.40.10">
    <property type="entry name" value="Zinc/RING finger domain, C3HC4 (zinc finger)"/>
    <property type="match status" value="1"/>
</dbReference>
<dbReference type="PROSITE" id="PS50188">
    <property type="entry name" value="B302_SPRY"/>
    <property type="match status" value="1"/>
</dbReference>
<dbReference type="PROSITE" id="PS00518">
    <property type="entry name" value="ZF_RING_1"/>
    <property type="match status" value="1"/>
</dbReference>
<dbReference type="PANTHER" id="PTHR25465:SF5">
    <property type="entry name" value="E3 UBIQUITIN_ISG15 LIGASE TRIM25-RELATED"/>
    <property type="match status" value="1"/>
</dbReference>
<reference evidence="11" key="3">
    <citation type="submission" date="2025-09" db="UniProtKB">
        <authorList>
            <consortium name="Ensembl"/>
        </authorList>
    </citation>
    <scope>IDENTIFICATION</scope>
</reference>
<dbReference type="InterPro" id="IPR006574">
    <property type="entry name" value="PRY"/>
</dbReference>
<reference evidence="11" key="2">
    <citation type="submission" date="2025-08" db="UniProtKB">
        <authorList>
            <consortium name="Ensembl"/>
        </authorList>
    </citation>
    <scope>IDENTIFICATION</scope>
</reference>
<evidence type="ECO:0000259" key="9">
    <source>
        <dbReference type="PROSITE" id="PS50119"/>
    </source>
</evidence>
<dbReference type="InterPro" id="IPR058030">
    <property type="entry name" value="TRIM8/14/16/25/29/45/65_CC"/>
</dbReference>
<dbReference type="Pfam" id="PF25600">
    <property type="entry name" value="TRIM_CC"/>
    <property type="match status" value="1"/>
</dbReference>
<dbReference type="PANTHER" id="PTHR25465">
    <property type="entry name" value="B-BOX DOMAIN CONTAINING"/>
    <property type="match status" value="1"/>
</dbReference>
<evidence type="ECO:0000256" key="3">
    <source>
        <dbReference type="ARBA" id="ARBA00022771"/>
    </source>
</evidence>
<dbReference type="SMART" id="SM00449">
    <property type="entry name" value="SPRY"/>
    <property type="match status" value="1"/>
</dbReference>
<dbReference type="Pfam" id="PF15227">
    <property type="entry name" value="zf-C3HC4_4"/>
    <property type="match status" value="1"/>
</dbReference>
<dbReference type="Gene3D" id="2.60.120.920">
    <property type="match status" value="1"/>
</dbReference>
<dbReference type="SUPFAM" id="SSF57850">
    <property type="entry name" value="RING/U-box"/>
    <property type="match status" value="1"/>
</dbReference>
<dbReference type="Pfam" id="PF13765">
    <property type="entry name" value="PRY"/>
    <property type="match status" value="1"/>
</dbReference>
<dbReference type="InterPro" id="IPR043136">
    <property type="entry name" value="B30.2/SPRY_sf"/>
</dbReference>
<dbReference type="PROSITE" id="PS50119">
    <property type="entry name" value="ZF_BBOX"/>
    <property type="match status" value="1"/>
</dbReference>
<dbReference type="InterPro" id="IPR017907">
    <property type="entry name" value="Znf_RING_CS"/>
</dbReference>
<dbReference type="SUPFAM" id="SSF49899">
    <property type="entry name" value="Concanavalin A-like lectins/glucanases"/>
    <property type="match status" value="1"/>
</dbReference>
<keyword evidence="2" id="KW-0479">Metal-binding</keyword>
<dbReference type="InterPro" id="IPR013320">
    <property type="entry name" value="ConA-like_dom_sf"/>
</dbReference>
<keyword evidence="4" id="KW-0862">Zinc</keyword>
<dbReference type="Pfam" id="PF00643">
    <property type="entry name" value="zf-B_box"/>
    <property type="match status" value="1"/>
</dbReference>
<dbReference type="InterPro" id="IPR013083">
    <property type="entry name" value="Znf_RING/FYVE/PHD"/>
</dbReference>
<evidence type="ECO:0000256" key="7">
    <source>
        <dbReference type="SAM" id="Coils"/>
    </source>
</evidence>
<dbReference type="InterPro" id="IPR051051">
    <property type="entry name" value="E3_ubiq-ligase_TRIM/RNF"/>
</dbReference>
<dbReference type="InterPro" id="IPR001870">
    <property type="entry name" value="B30.2/SPRY"/>
</dbReference>
<evidence type="ECO:0000259" key="8">
    <source>
        <dbReference type="PROSITE" id="PS50089"/>
    </source>
</evidence>
<name>A0A8C4RH43_ERPCA</name>
<dbReference type="Gene3D" id="3.30.160.60">
    <property type="entry name" value="Classic Zinc Finger"/>
    <property type="match status" value="1"/>
</dbReference>
<feature type="coiled-coil region" evidence="7">
    <location>
        <begin position="197"/>
        <end position="296"/>
    </location>
</feature>
<feature type="domain" description="RING-type" evidence="8">
    <location>
        <begin position="16"/>
        <end position="59"/>
    </location>
</feature>
<dbReference type="SUPFAM" id="SSF57845">
    <property type="entry name" value="B-box zinc-binding domain"/>
    <property type="match status" value="1"/>
</dbReference>
<keyword evidence="7" id="KW-0175">Coiled coil</keyword>
<dbReference type="SMART" id="SM00336">
    <property type="entry name" value="BBOX"/>
    <property type="match status" value="1"/>
</dbReference>
<evidence type="ECO:0000313" key="12">
    <source>
        <dbReference type="Proteomes" id="UP000694620"/>
    </source>
</evidence>
<evidence type="ECO:0000256" key="1">
    <source>
        <dbReference type="ARBA" id="ARBA00022588"/>
    </source>
</evidence>
<dbReference type="GO" id="GO:0045087">
    <property type="term" value="P:innate immune response"/>
    <property type="evidence" value="ECO:0007669"/>
    <property type="project" value="UniProtKB-KW"/>
</dbReference>
<keyword evidence="5" id="KW-0391">Immunity</keyword>
<dbReference type="Proteomes" id="UP000694620">
    <property type="component" value="Chromosome 1"/>
</dbReference>
<evidence type="ECO:0000259" key="10">
    <source>
        <dbReference type="PROSITE" id="PS50188"/>
    </source>
</evidence>
<dbReference type="InterPro" id="IPR003879">
    <property type="entry name" value="Butyrophylin_SPRY"/>
</dbReference>
<dbReference type="CDD" id="cd16040">
    <property type="entry name" value="SPRY_PRY_SNTX"/>
    <property type="match status" value="1"/>
</dbReference>
<feature type="domain" description="B30.2/SPRY" evidence="10">
    <location>
        <begin position="362"/>
        <end position="557"/>
    </location>
</feature>
<dbReference type="Pfam" id="PF00622">
    <property type="entry name" value="SPRY"/>
    <property type="match status" value="1"/>
</dbReference>
<dbReference type="Ensembl" id="ENSECRT00000001668.1">
    <property type="protein sequence ID" value="ENSECRP00000001644.1"/>
    <property type="gene ID" value="ENSECRG00000001156.1"/>
</dbReference>
<gene>
    <name evidence="11" type="primary">LOC114667303</name>
</gene>
<sequence length="557" mass="63626">MMAAPKLSLCADQYCCPVCLEVLEEPVTIPCGHSYCMHCIHDYWDQSDRVGAYNCPQCRRTFNVRPELNKSTVLTELIKQLKEVSAVVSPSESYAGPDDVCCDFCAGRKLRAVKTCLTCMASYCENHLQPHREHEALKRHKLEQPTIKLEEKLCTKHQKVLEIFCRTDETCICLMCAVTDHKSHNTVTAEEERAVRQNLLEERMAELKKKIEEKEKKLMEVMETIDRIQRTSEREVREHEETFNSVLQAIERLRTEVTEVIKDYERRKVTKAKEVMEQLEQEVKELKWREANLAELAELSQIDDHIHVLKKLPSLPFPIGNEDTTDVGISGDLLPETLRMSLSELEKSLRELSSWEFVKASEAGHILQNLRTKNGLLKYCCQPTLDSNSAHRCLSLSEGNSKVTCQDTMSSYPAHPDRFDFFVQVLGREAVSGSRCYWEVEWSGRGVGIGVTYGGIKRKGDSQECHLGRNDRSWNLFCCHSSYSVWHNNLKTKIRAPSAQRIGVYLDWPAGSLSFYRISDTMTLLHRFSASFSEPLYLGFVVRPNSGVTVCPLSSPD</sequence>
<dbReference type="PROSITE" id="PS50089">
    <property type="entry name" value="ZF_RING_2"/>
    <property type="match status" value="1"/>
</dbReference>
<evidence type="ECO:0000256" key="2">
    <source>
        <dbReference type="ARBA" id="ARBA00022723"/>
    </source>
</evidence>
<accession>A0A8C4RH43</accession>
<evidence type="ECO:0000256" key="4">
    <source>
        <dbReference type="ARBA" id="ARBA00022833"/>
    </source>
</evidence>
<evidence type="ECO:0000313" key="11">
    <source>
        <dbReference type="Ensembl" id="ENSECRP00000001644.1"/>
    </source>
</evidence>
<keyword evidence="12" id="KW-1185">Reference proteome</keyword>
<dbReference type="InterPro" id="IPR001841">
    <property type="entry name" value="Znf_RING"/>
</dbReference>
<dbReference type="InterPro" id="IPR003877">
    <property type="entry name" value="SPRY_dom"/>
</dbReference>
<keyword evidence="1" id="KW-0399">Innate immunity</keyword>
<dbReference type="SMART" id="SM00589">
    <property type="entry name" value="PRY"/>
    <property type="match status" value="1"/>
</dbReference>
<dbReference type="PRINTS" id="PR01407">
    <property type="entry name" value="BUTYPHLNCDUF"/>
</dbReference>
<dbReference type="GO" id="GO:0005737">
    <property type="term" value="C:cytoplasm"/>
    <property type="evidence" value="ECO:0007669"/>
    <property type="project" value="UniProtKB-ARBA"/>
</dbReference>
<evidence type="ECO:0000256" key="5">
    <source>
        <dbReference type="ARBA" id="ARBA00022859"/>
    </source>
</evidence>
<dbReference type="GO" id="GO:0008270">
    <property type="term" value="F:zinc ion binding"/>
    <property type="evidence" value="ECO:0007669"/>
    <property type="project" value="UniProtKB-KW"/>
</dbReference>
<dbReference type="AlphaFoldDB" id="A0A8C4RH43"/>
<dbReference type="CDD" id="cd19769">
    <property type="entry name" value="Bbox2_TRIM16-like"/>
    <property type="match status" value="1"/>
</dbReference>
<reference evidence="11" key="1">
    <citation type="submission" date="2021-06" db="EMBL/GenBank/DDBJ databases">
        <authorList>
            <consortium name="Wellcome Sanger Institute Data Sharing"/>
        </authorList>
    </citation>
    <scope>NUCLEOTIDE SEQUENCE [LARGE SCALE GENOMIC DNA]</scope>
</reference>